<dbReference type="SUPFAM" id="SSF52540">
    <property type="entry name" value="P-loop containing nucleoside triphosphate hydrolases"/>
    <property type="match status" value="1"/>
</dbReference>
<dbReference type="InterPro" id="IPR002110">
    <property type="entry name" value="Ankyrin_rpt"/>
</dbReference>
<feature type="repeat" description="ANK" evidence="2">
    <location>
        <begin position="1001"/>
        <end position="1033"/>
    </location>
</feature>
<dbReference type="Pfam" id="PF12796">
    <property type="entry name" value="Ank_2"/>
    <property type="match status" value="4"/>
</dbReference>
<dbReference type="GO" id="GO:0003824">
    <property type="term" value="F:catalytic activity"/>
    <property type="evidence" value="ECO:0007669"/>
    <property type="project" value="InterPro"/>
</dbReference>
<dbReference type="AlphaFoldDB" id="A0A7U2MW95"/>
<dbReference type="InterPro" id="IPR054471">
    <property type="entry name" value="GPIID_WHD"/>
</dbReference>
<dbReference type="InterPro" id="IPR027417">
    <property type="entry name" value="P-loop_NTPase"/>
</dbReference>
<evidence type="ECO:0000256" key="2">
    <source>
        <dbReference type="PROSITE-ProRule" id="PRU00023"/>
    </source>
</evidence>
<keyword evidence="2" id="KW-0040">ANK repeat</keyword>
<dbReference type="Pfam" id="PF22939">
    <property type="entry name" value="WHD_GPIID"/>
    <property type="match status" value="1"/>
</dbReference>
<dbReference type="PANTHER" id="PTHR46082:SF11">
    <property type="entry name" value="AAA+ ATPASE DOMAIN-CONTAINING PROTEIN-RELATED"/>
    <property type="match status" value="1"/>
</dbReference>
<keyword evidence="1" id="KW-0677">Repeat</keyword>
<feature type="repeat" description="ANK" evidence="2">
    <location>
        <begin position="1133"/>
        <end position="1161"/>
    </location>
</feature>
<dbReference type="Proteomes" id="UP000596276">
    <property type="component" value="Chromosome 4"/>
</dbReference>
<evidence type="ECO:0000259" key="3">
    <source>
        <dbReference type="PROSITE" id="PS50837"/>
    </source>
</evidence>
<accession>A0A7U2MW95</accession>
<protein>
    <recommendedName>
        <fullName evidence="3">NACHT domain-containing protein</fullName>
    </recommendedName>
</protein>
<dbReference type="InterPro" id="IPR007111">
    <property type="entry name" value="NACHT_NTPase"/>
</dbReference>
<dbReference type="PRINTS" id="PR01415">
    <property type="entry name" value="ANKYRIN"/>
</dbReference>
<dbReference type="SMART" id="SM00248">
    <property type="entry name" value="ANK"/>
    <property type="match status" value="9"/>
</dbReference>
<dbReference type="VEuPathDB" id="FungiDB:AFLA_011438"/>
<dbReference type="Pfam" id="PF24883">
    <property type="entry name" value="NPHP3_N"/>
    <property type="match status" value="1"/>
</dbReference>
<dbReference type="GO" id="GO:0009116">
    <property type="term" value="P:nucleoside metabolic process"/>
    <property type="evidence" value="ECO:0007669"/>
    <property type="project" value="InterPro"/>
</dbReference>
<organism evidence="4 5">
    <name type="scientific">Aspergillus flavus (strain ATCC 200026 / FGSC A1120 / IAM 13836 / NRRL 3357 / JCM 12722 / SRRC 167)</name>
    <dbReference type="NCBI Taxonomy" id="332952"/>
    <lineage>
        <taxon>Eukaryota</taxon>
        <taxon>Fungi</taxon>
        <taxon>Dikarya</taxon>
        <taxon>Ascomycota</taxon>
        <taxon>Pezizomycotina</taxon>
        <taxon>Eurotiomycetes</taxon>
        <taxon>Eurotiomycetidae</taxon>
        <taxon>Eurotiales</taxon>
        <taxon>Aspergillaceae</taxon>
        <taxon>Aspergillus</taxon>
        <taxon>Aspergillus subgen. Circumdati</taxon>
    </lineage>
</organism>
<dbReference type="Gene3D" id="1.25.40.20">
    <property type="entry name" value="Ankyrin repeat-containing domain"/>
    <property type="match status" value="2"/>
</dbReference>
<reference evidence="5" key="1">
    <citation type="journal article" date="2021" name="G3 (Bethesda)">
        <title>Chromosome assembled and annotated genome sequence of Aspergillus flavus NRRL 3357.</title>
        <authorList>
            <person name="Skerker J.M."/>
            <person name="Pianalto K.M."/>
            <person name="Mondo S.J."/>
            <person name="Yang K."/>
            <person name="Arkin A.P."/>
            <person name="Keller N.P."/>
            <person name="Grigoriev I.V."/>
            <person name="Louise Glass N.L."/>
        </authorList>
    </citation>
    <scope>NUCLEOTIDE SEQUENCE [LARGE SCALE GENOMIC DNA]</scope>
    <source>
        <strain evidence="5">ATCC 200026 / FGSC A1120 / IAM 13836 / NRRL 3357 / JCM 12722 / SRRC 167</strain>
    </source>
</reference>
<evidence type="ECO:0000256" key="1">
    <source>
        <dbReference type="ARBA" id="ARBA00022737"/>
    </source>
</evidence>
<feature type="repeat" description="ANK" evidence="2">
    <location>
        <begin position="902"/>
        <end position="934"/>
    </location>
</feature>
<evidence type="ECO:0000313" key="4">
    <source>
        <dbReference type="EMBL" id="QRD91021.1"/>
    </source>
</evidence>
<dbReference type="VEuPathDB" id="FungiDB:F9C07_2284161"/>
<dbReference type="InterPro" id="IPR036770">
    <property type="entry name" value="Ankyrin_rpt-contain_sf"/>
</dbReference>
<dbReference type="PANTHER" id="PTHR46082">
    <property type="entry name" value="ATP/GTP-BINDING PROTEIN-RELATED"/>
    <property type="match status" value="1"/>
</dbReference>
<dbReference type="InterPro" id="IPR035994">
    <property type="entry name" value="Nucleoside_phosphorylase_sf"/>
</dbReference>
<dbReference type="EMBL" id="CP044618">
    <property type="protein sequence ID" value="QRD91021.1"/>
    <property type="molecule type" value="Genomic_DNA"/>
</dbReference>
<evidence type="ECO:0000313" key="5">
    <source>
        <dbReference type="Proteomes" id="UP000596276"/>
    </source>
</evidence>
<feature type="repeat" description="ANK" evidence="2">
    <location>
        <begin position="1034"/>
        <end position="1066"/>
    </location>
</feature>
<dbReference type="SUPFAM" id="SSF53167">
    <property type="entry name" value="Purine and uridine phosphorylases"/>
    <property type="match status" value="1"/>
</dbReference>
<dbReference type="PROSITE" id="PS50297">
    <property type="entry name" value="ANK_REP_REGION"/>
    <property type="match status" value="7"/>
</dbReference>
<feature type="repeat" description="ANK" evidence="2">
    <location>
        <begin position="1100"/>
        <end position="1132"/>
    </location>
</feature>
<feature type="domain" description="NACHT" evidence="3">
    <location>
        <begin position="411"/>
        <end position="560"/>
    </location>
</feature>
<dbReference type="SUPFAM" id="SSF48403">
    <property type="entry name" value="Ankyrin repeat"/>
    <property type="match status" value="1"/>
</dbReference>
<feature type="repeat" description="ANK" evidence="2">
    <location>
        <begin position="935"/>
        <end position="967"/>
    </location>
</feature>
<gene>
    <name evidence="4" type="ORF">F9C07_2284161</name>
</gene>
<dbReference type="InterPro" id="IPR053137">
    <property type="entry name" value="NLR-like"/>
</dbReference>
<name>A0A7U2MW95_ASPFN</name>
<dbReference type="PROSITE" id="PS50837">
    <property type="entry name" value="NACHT"/>
    <property type="match status" value="1"/>
</dbReference>
<proteinExistence type="predicted"/>
<sequence>MFCPPREEFQIGWICALPVEAAAAKEMLDESFGILDEQDIRDPNIYTLGRIGKHYIVIACLPAGQYGHTAATMVANNMIRTFSKSLRVGLMVGVGGGIPSTASDIRLGDIVISCPTGTCGGVLQYDTGKVGADGKFTRTGSLNSPPRSLLAAVSAMRTAELTDDPHFPEYLRSAIGRTRRTQEAFARPDQQSDRLFQIEHDHPVAGDNCDACLREWEETRSEREDNKPHLHHGIVASGSSVIKHGWTREQLRMQTGALCFETEAAGLMLDFPCIVIRGICDYSDSHKNKQWQGYAALAAASYTKELLGYLPKGQVSQESLATNVCRSLENLNENVKGTNERLDKAYDQRERHYTEQTVRTLTAQQKKCHQVFKICNYEQQKDINPNRIPGTCQWALQNLCYLRWWDSCCNDLLWISADPGCGKSVLAKSLIDDDFQACSSTVSVCYFFFKDNEEQNDLATALCTILHQLFSQQPSLLQHAVSSWERNGEKLRQETSELWRILLTATSDPTSPKTICVLDALDECRPVDQNRLIQWLKDFHNQTRSSTQKNWLKFLVTSRPYDDIQNNFKSITDSFPHIHLQGEQENDQIHKEIDLVVNIKVKELATISSLSTDVEQQLRYQLLQMEHRTYLWLYLAIDDIRNRFQESLDPTEVSIELIPSSVNEAYERILARVPLNQVNTVRLILQIIVSARRPLTIQEMGMALGIGRSSRSQTAAKARINPGILVQRVRRLCGLFVFVNNSKIYLIHQTAREFLVKRNIAHKPSSRYSFQWQDAERTMSQICIRYLGMDDLEANQEQTESDIQCFLSYSAEYWADHVRGMSSSQQQEMVDLVHGVYSTTTGRYRMWFPIFWKSVGLFDGYHARRSLPKLDAVHLAAFNGHSHVLRLIITSEENTINKKDSTGATALMWASYNGYYEAVEMLLSKGADINAQGRQYETALQVACCRGHDQVVQILLEKGANIHHFSGKYGNALQAASLGGHDRIVQMILEKGAYVNISGGYGGTALQYACLGGHDQVVQILLEKGANIHHFSGKYGNALQAASLGGHDRIVQMLLERGADVNAGGGHDGSALQAASSEGHVQIVQMLLEKGADVNAGGGHDGSALQVASSEGHVQIVQMLLEKGADVNADGGHFGSALQVASSKGHVQIVQMLLENGANVNDVVLPDVSGKVHSRFPVGCVSS</sequence>
<keyword evidence="5" id="KW-1185">Reference proteome</keyword>
<feature type="repeat" description="ANK" evidence="2">
    <location>
        <begin position="1067"/>
        <end position="1099"/>
    </location>
</feature>
<dbReference type="PROSITE" id="PS50088">
    <property type="entry name" value="ANK_REPEAT"/>
    <property type="match status" value="7"/>
</dbReference>
<dbReference type="Gene3D" id="3.40.50.300">
    <property type="entry name" value="P-loop containing nucleotide triphosphate hydrolases"/>
    <property type="match status" value="1"/>
</dbReference>
<dbReference type="InterPro" id="IPR055497">
    <property type="entry name" value="DUF7069"/>
</dbReference>
<dbReference type="Gene3D" id="3.40.50.1580">
    <property type="entry name" value="Nucleoside phosphorylase domain"/>
    <property type="match status" value="1"/>
</dbReference>
<dbReference type="InterPro" id="IPR056884">
    <property type="entry name" value="NPHP3-like_N"/>
</dbReference>
<dbReference type="Pfam" id="PF23239">
    <property type="entry name" value="DUF7069"/>
    <property type="match status" value="1"/>
</dbReference>